<dbReference type="AlphaFoldDB" id="A0AAW1YM20"/>
<feature type="compositionally biased region" description="Low complexity" evidence="1">
    <location>
        <begin position="74"/>
        <end position="91"/>
    </location>
</feature>
<reference evidence="4 5" key="1">
    <citation type="journal article" date="2023" name="G3 (Bethesda)">
        <title>A chromosome-length genome assembly and annotation of blackberry (Rubus argutus, cv. 'Hillquist').</title>
        <authorList>
            <person name="Bruna T."/>
            <person name="Aryal R."/>
            <person name="Dudchenko O."/>
            <person name="Sargent D.J."/>
            <person name="Mead D."/>
            <person name="Buti M."/>
            <person name="Cavallini A."/>
            <person name="Hytonen T."/>
            <person name="Andres J."/>
            <person name="Pham M."/>
            <person name="Weisz D."/>
            <person name="Mascagni F."/>
            <person name="Usai G."/>
            <person name="Natali L."/>
            <person name="Bassil N."/>
            <person name="Fernandez G.E."/>
            <person name="Lomsadze A."/>
            <person name="Armour M."/>
            <person name="Olukolu B."/>
            <person name="Poorten T."/>
            <person name="Britton C."/>
            <person name="Davik J."/>
            <person name="Ashrafi H."/>
            <person name="Aiden E.L."/>
            <person name="Borodovsky M."/>
            <person name="Worthington M."/>
        </authorList>
    </citation>
    <scope>NUCLEOTIDE SEQUENCE [LARGE SCALE GENOMIC DNA]</scope>
    <source>
        <strain evidence="4">PI 553951</strain>
    </source>
</reference>
<comment type="caution">
    <text evidence="4">The sequence shown here is derived from an EMBL/GenBank/DDBJ whole genome shotgun (WGS) entry which is preliminary data.</text>
</comment>
<evidence type="ECO:0000259" key="3">
    <source>
        <dbReference type="Pfam" id="PF04783"/>
    </source>
</evidence>
<evidence type="ECO:0000313" key="5">
    <source>
        <dbReference type="Proteomes" id="UP001457282"/>
    </source>
</evidence>
<feature type="region of interest" description="Disordered" evidence="1">
    <location>
        <begin position="646"/>
        <end position="678"/>
    </location>
</feature>
<organism evidence="4 5">
    <name type="scientific">Rubus argutus</name>
    <name type="common">Southern blackberry</name>
    <dbReference type="NCBI Taxonomy" id="59490"/>
    <lineage>
        <taxon>Eukaryota</taxon>
        <taxon>Viridiplantae</taxon>
        <taxon>Streptophyta</taxon>
        <taxon>Embryophyta</taxon>
        <taxon>Tracheophyta</taxon>
        <taxon>Spermatophyta</taxon>
        <taxon>Magnoliopsida</taxon>
        <taxon>eudicotyledons</taxon>
        <taxon>Gunneridae</taxon>
        <taxon>Pentapetalae</taxon>
        <taxon>rosids</taxon>
        <taxon>fabids</taxon>
        <taxon>Rosales</taxon>
        <taxon>Rosaceae</taxon>
        <taxon>Rosoideae</taxon>
        <taxon>Rosoideae incertae sedis</taxon>
        <taxon>Rubus</taxon>
    </lineage>
</organism>
<feature type="region of interest" description="Disordered" evidence="1">
    <location>
        <begin position="220"/>
        <end position="280"/>
    </location>
</feature>
<feature type="domain" description="DUF630" evidence="3">
    <location>
        <begin position="1"/>
        <end position="59"/>
    </location>
</feature>
<proteinExistence type="predicted"/>
<evidence type="ECO:0000256" key="1">
    <source>
        <dbReference type="SAM" id="MobiDB-lite"/>
    </source>
</evidence>
<dbReference type="Pfam" id="PF04783">
    <property type="entry name" value="DUF630"/>
    <property type="match status" value="1"/>
</dbReference>
<dbReference type="Proteomes" id="UP001457282">
    <property type="component" value="Unassembled WGS sequence"/>
</dbReference>
<feature type="compositionally biased region" description="Polar residues" evidence="1">
    <location>
        <begin position="220"/>
        <end position="240"/>
    </location>
</feature>
<dbReference type="InterPro" id="IPR006867">
    <property type="entry name" value="DUF632"/>
</dbReference>
<dbReference type="PANTHER" id="PTHR21450:SF35">
    <property type="entry name" value="TRANSCRIPTION FACTOR, PUTATIVE (DUF630 AND DUF632)-RELATED"/>
    <property type="match status" value="1"/>
</dbReference>
<name>A0AAW1YM20_RUBAR</name>
<dbReference type="PANTHER" id="PTHR21450">
    <property type="entry name" value="PROTEIN ALTERED PHOSPHATE STARVATION RESPONSE 1"/>
    <property type="match status" value="1"/>
</dbReference>
<feature type="domain" description="DUF632" evidence="2">
    <location>
        <begin position="299"/>
        <end position="639"/>
    </location>
</feature>
<dbReference type="InterPro" id="IPR006868">
    <property type="entry name" value="DUF630"/>
</dbReference>
<evidence type="ECO:0000259" key="2">
    <source>
        <dbReference type="Pfam" id="PF04782"/>
    </source>
</evidence>
<accession>A0AAW1YM20</accession>
<dbReference type="Pfam" id="PF04782">
    <property type="entry name" value="DUF632"/>
    <property type="match status" value="1"/>
</dbReference>
<protein>
    <submittedName>
        <fullName evidence="4">Uncharacterized protein</fullName>
    </submittedName>
</protein>
<gene>
    <name evidence="4" type="ORF">M0R45_005168</name>
</gene>
<sequence>MGITNSKSDKNAALCLCRERKRFIKQAIDSRYALAASHVSYINSLRNIGIALRRYAEAEVVIESSLSTSDKTPSHSSYPSPSPSPKISGSPNERPISPPGAATLSYMRSGGSAAVTMRFNPVSTSYVDEEIPLPPPPPMLEADSWDYFDPIDAEESESFRFVGNSGVDVNCDDIKGWKQMRSEEANHSVVGTRGRWAKGGSNGSIELHEGTMMLEQMSFEVSSNSGTQNGSVEHNANPLNSGGGDGSLQTGDGEARQLVVRRRNANEASKREKSMGEKDLCAEREDPSEFITHRAKDFLSSIKDIENRFFRASESGREVSRMLESNKIRVGYSEAKGRSSALALFGTFQLVCCHGNASLVSSEPEHVTKVITWKRTTSSRSASSRNALATPSKDDADDSGSDFIEEFCMIAGSHSSTLDRLYAWERKMYDEVKASECIRKVYDLKCDQLRNQFAKDCSSQVIDKTRSTVKDLHSRIRVALHAVNSISKRIEKMRDDELLPQLLELNQGLTRMWKAMLECHHAQYITISLAYHSKSSTVTSQGDTRRQIMAQLLEEIECFGLSFANWINSLTSYVEALNGWLQNCIMQPQERSKSRRPFSPRRVLAPPIFVLFRDWAAGIRGLPSTELTDAIRTFLSDLRHLMEQQAISQKQQRAADANNGESENKEDEENKDAENCEESSSNLSCIHASLTKVLDRLTKFSEASLKMYEDIRQKSEAARNAYSNGRPIRQ</sequence>
<dbReference type="EMBL" id="JBEDUW010000001">
    <property type="protein sequence ID" value="KAK9949651.1"/>
    <property type="molecule type" value="Genomic_DNA"/>
</dbReference>
<feature type="compositionally biased region" description="Basic and acidic residues" evidence="1">
    <location>
        <begin position="264"/>
        <end position="280"/>
    </location>
</feature>
<keyword evidence="5" id="KW-1185">Reference proteome</keyword>
<feature type="region of interest" description="Disordered" evidence="1">
    <location>
        <begin position="65"/>
        <end position="101"/>
    </location>
</feature>
<feature type="compositionally biased region" description="Acidic residues" evidence="1">
    <location>
        <begin position="664"/>
        <end position="677"/>
    </location>
</feature>
<evidence type="ECO:0000313" key="4">
    <source>
        <dbReference type="EMBL" id="KAK9949651.1"/>
    </source>
</evidence>